<reference evidence="2" key="2">
    <citation type="journal article" date="2009" name="Fungal Genet. Biol.">
        <title>The 2008 update of the Aspergillus nidulans genome annotation: a community effort.</title>
        <authorList>
            <person name="Wortman J.R."/>
            <person name="Gilsenan J.M."/>
            <person name="Joardar V."/>
            <person name="Deegan J."/>
            <person name="Clutterbuck J."/>
            <person name="Andersen M.R."/>
            <person name="Archer D."/>
            <person name="Bencina M."/>
            <person name="Braus G."/>
            <person name="Coutinho P."/>
            <person name="von Dohren H."/>
            <person name="Doonan J."/>
            <person name="Driessen A.J."/>
            <person name="Durek P."/>
            <person name="Espeso E."/>
            <person name="Fekete E."/>
            <person name="Flipphi M."/>
            <person name="Estrada C.G."/>
            <person name="Geysens S."/>
            <person name="Goldman G."/>
            <person name="de Groot P.W."/>
            <person name="Hansen K."/>
            <person name="Harris S.D."/>
            <person name="Heinekamp T."/>
            <person name="Helmstaedt K."/>
            <person name="Henrissat B."/>
            <person name="Hofmann G."/>
            <person name="Homan T."/>
            <person name="Horio T."/>
            <person name="Horiuchi H."/>
            <person name="James S."/>
            <person name="Jones M."/>
            <person name="Karaffa L."/>
            <person name="Karanyi Z."/>
            <person name="Kato M."/>
            <person name="Keller N."/>
            <person name="Kelly D.E."/>
            <person name="Kiel J.A."/>
            <person name="Kim J.M."/>
            <person name="van der Klei I.J."/>
            <person name="Klis F.M."/>
            <person name="Kovalchuk A."/>
            <person name="Krasevec N."/>
            <person name="Kubicek C.P."/>
            <person name="Liu B."/>
            <person name="Maccabe A."/>
            <person name="Meyer V."/>
            <person name="Mirabito P."/>
            <person name="Miskei M."/>
            <person name="Mos M."/>
            <person name="Mullins J."/>
            <person name="Nelson D.R."/>
            <person name="Nielsen J."/>
            <person name="Oakley B.R."/>
            <person name="Osmani S.A."/>
            <person name="Pakula T."/>
            <person name="Paszewski A."/>
            <person name="Paulsen I."/>
            <person name="Pilsyk S."/>
            <person name="Pocsi I."/>
            <person name="Punt P.J."/>
            <person name="Ram A.F."/>
            <person name="Ren Q."/>
            <person name="Robellet X."/>
            <person name="Robson G."/>
            <person name="Seiboth B."/>
            <person name="van Solingen P."/>
            <person name="Specht T."/>
            <person name="Sun J."/>
            <person name="Taheri-Talesh N."/>
            <person name="Takeshita N."/>
            <person name="Ussery D."/>
            <person name="vanKuyk P.A."/>
            <person name="Visser H."/>
            <person name="van de Vondervoort P.J."/>
            <person name="de Vries R.P."/>
            <person name="Walton J."/>
            <person name="Xiang X."/>
            <person name="Xiong Y."/>
            <person name="Zeng A.P."/>
            <person name="Brandt B.W."/>
            <person name="Cornell M.J."/>
            <person name="van den Hondel C.A."/>
            <person name="Visser J."/>
            <person name="Oliver S.G."/>
            <person name="Turner G."/>
        </authorList>
    </citation>
    <scope>GENOME REANNOTATION</scope>
    <source>
        <strain evidence="2">FGSC A4 / ATCC 38163 / CBS 112.46 / NRRL 194 / M139</strain>
    </source>
</reference>
<gene>
    <name evidence="1" type="ORF">ANIA_11403</name>
</gene>
<dbReference type="AlphaFoldDB" id="C8V4Q9"/>
<organism evidence="1 2">
    <name type="scientific">Emericella nidulans (strain FGSC A4 / ATCC 38163 / CBS 112.46 / NRRL 194 / M139)</name>
    <name type="common">Aspergillus nidulans</name>
    <dbReference type="NCBI Taxonomy" id="227321"/>
    <lineage>
        <taxon>Eukaryota</taxon>
        <taxon>Fungi</taxon>
        <taxon>Dikarya</taxon>
        <taxon>Ascomycota</taxon>
        <taxon>Pezizomycotina</taxon>
        <taxon>Eurotiomycetes</taxon>
        <taxon>Eurotiomycetidae</taxon>
        <taxon>Eurotiales</taxon>
        <taxon>Aspergillaceae</taxon>
        <taxon>Aspergillus</taxon>
        <taxon>Aspergillus subgen. Nidulantes</taxon>
    </lineage>
</organism>
<accession>C8V4Q9</accession>
<dbReference type="HOGENOM" id="CLU_3415213_0_0_1"/>
<dbReference type="EMBL" id="BN001302">
    <property type="protein sequence ID" value="CBF75914.1"/>
    <property type="molecule type" value="Genomic_DNA"/>
</dbReference>
<reference evidence="2" key="1">
    <citation type="journal article" date="2005" name="Nature">
        <title>Sequencing of Aspergillus nidulans and comparative analysis with A. fumigatus and A. oryzae.</title>
        <authorList>
            <person name="Galagan J.E."/>
            <person name="Calvo S.E."/>
            <person name="Cuomo C."/>
            <person name="Ma L.J."/>
            <person name="Wortman J.R."/>
            <person name="Batzoglou S."/>
            <person name="Lee S.I."/>
            <person name="Basturkmen M."/>
            <person name="Spevak C.C."/>
            <person name="Clutterbuck J."/>
            <person name="Kapitonov V."/>
            <person name="Jurka J."/>
            <person name="Scazzocchio C."/>
            <person name="Farman M."/>
            <person name="Butler J."/>
            <person name="Purcell S."/>
            <person name="Harris S."/>
            <person name="Braus G.H."/>
            <person name="Draht O."/>
            <person name="Busch S."/>
            <person name="D'Enfert C."/>
            <person name="Bouchier C."/>
            <person name="Goldman G.H."/>
            <person name="Bell-Pedersen D."/>
            <person name="Griffiths-Jones S."/>
            <person name="Doonan J.H."/>
            <person name="Yu J."/>
            <person name="Vienken K."/>
            <person name="Pain A."/>
            <person name="Freitag M."/>
            <person name="Selker E.U."/>
            <person name="Archer D.B."/>
            <person name="Penalva M.A."/>
            <person name="Oakley B.R."/>
            <person name="Momany M."/>
            <person name="Tanaka T."/>
            <person name="Kumagai T."/>
            <person name="Asai K."/>
            <person name="Machida M."/>
            <person name="Nierman W.C."/>
            <person name="Denning D.W."/>
            <person name="Caddick M."/>
            <person name="Hynes M."/>
            <person name="Paoletti M."/>
            <person name="Fischer R."/>
            <person name="Miller B."/>
            <person name="Dyer P."/>
            <person name="Sachs M.S."/>
            <person name="Osmani S.A."/>
            <person name="Birren B.W."/>
        </authorList>
    </citation>
    <scope>NUCLEOTIDE SEQUENCE [LARGE SCALE GENOMIC DNA]</scope>
    <source>
        <strain evidence="2">FGSC A4 / ATCC 38163 / CBS 112.46 / NRRL 194 / M139</strain>
    </source>
</reference>
<keyword evidence="2" id="KW-1185">Reference proteome</keyword>
<evidence type="ECO:0000313" key="1">
    <source>
        <dbReference type="EMBL" id="CBF75914.1"/>
    </source>
</evidence>
<evidence type="ECO:0000313" key="2">
    <source>
        <dbReference type="Proteomes" id="UP000000560"/>
    </source>
</evidence>
<protein>
    <submittedName>
        <fullName evidence="1">Uncharacterized protein</fullName>
    </submittedName>
</protein>
<dbReference type="Proteomes" id="UP000000560">
    <property type="component" value="Chromosome II"/>
</dbReference>
<name>C8V4Q9_EMENI</name>
<dbReference type="InParanoid" id="C8V4Q9"/>
<sequence>MDRSVYSTQMTIGFHPKKTWHSAIPHP</sequence>
<proteinExistence type="predicted"/>